<gene>
    <name evidence="2" type="ORF">IHE39_17475</name>
</gene>
<dbReference type="InterPro" id="IPR038062">
    <property type="entry name" value="ScdA-like_N_sf"/>
</dbReference>
<dbReference type="Pfam" id="PF08984">
    <property type="entry name" value="DUF1858"/>
    <property type="match status" value="1"/>
</dbReference>
<evidence type="ECO:0000313" key="3">
    <source>
        <dbReference type="Proteomes" id="UP000598227"/>
    </source>
</evidence>
<dbReference type="InterPro" id="IPR023883">
    <property type="entry name" value="CHP03980_redox-disulphide"/>
</dbReference>
<dbReference type="InterPro" id="IPR015077">
    <property type="entry name" value="DUF1858"/>
</dbReference>
<dbReference type="Gene3D" id="1.10.3910.10">
    <property type="entry name" value="SP0561-like"/>
    <property type="match status" value="1"/>
</dbReference>
<keyword evidence="3" id="KW-1185">Reference proteome</keyword>
<comment type="caution">
    <text evidence="2">The sequence shown here is derived from an EMBL/GenBank/DDBJ whole genome shotgun (WGS) entry which is preliminary data.</text>
</comment>
<dbReference type="NCBIfam" id="TIGR03980">
    <property type="entry name" value="prismane_assoc"/>
    <property type="match status" value="1"/>
</dbReference>
<evidence type="ECO:0000259" key="1">
    <source>
        <dbReference type="Pfam" id="PF08984"/>
    </source>
</evidence>
<dbReference type="PANTHER" id="PTHR39341:SF1">
    <property type="entry name" value="DUF1858 DOMAIN-CONTAINING PROTEIN"/>
    <property type="match status" value="1"/>
</dbReference>
<sequence length="72" mass="8083">MKSLFTEDMSMDDIMRASPGTIHVVLKHRMLCVGCPIAPFHTMSDACREHSVDEPLFVDHIKCEIGSKNEPP</sequence>
<protein>
    <submittedName>
        <fullName evidence="2">DUF1858 domain-containing protein</fullName>
    </submittedName>
</protein>
<proteinExistence type="predicted"/>
<dbReference type="SUPFAM" id="SSF140683">
    <property type="entry name" value="SP0561-like"/>
    <property type="match status" value="1"/>
</dbReference>
<dbReference type="EMBL" id="JACZEP010000005">
    <property type="protein sequence ID" value="MBE1206089.1"/>
    <property type="molecule type" value="Genomic_DNA"/>
</dbReference>
<dbReference type="Proteomes" id="UP000598227">
    <property type="component" value="Unassembled WGS sequence"/>
</dbReference>
<evidence type="ECO:0000313" key="2">
    <source>
        <dbReference type="EMBL" id="MBE1206089.1"/>
    </source>
</evidence>
<feature type="domain" description="DUF1858" evidence="1">
    <location>
        <begin position="6"/>
        <end position="53"/>
    </location>
</feature>
<reference evidence="2 3" key="1">
    <citation type="submission" date="2020-09" db="EMBL/GenBank/DDBJ databases">
        <title>Draft Genome Sequence of Aminobacter carboxidus type strain DSM 1086, a soil Gram-negative carboxydobacterium.</title>
        <authorList>
            <person name="Turrini P."/>
            <person name="Tescari M."/>
            <person name="Artuso I."/>
            <person name="Lugli G.A."/>
            <person name="Frangipani E."/>
            <person name="Ventura M."/>
            <person name="Visca P."/>
        </authorList>
    </citation>
    <scope>NUCLEOTIDE SEQUENCE [LARGE SCALE GENOMIC DNA]</scope>
    <source>
        <strain evidence="2 3">DSM 1086</strain>
    </source>
</reference>
<accession>A0ABR9GR98</accession>
<dbReference type="PANTHER" id="PTHR39341">
    <property type="entry name" value="BSL7085 PROTEIN"/>
    <property type="match status" value="1"/>
</dbReference>
<organism evidence="2 3">
    <name type="scientific">Aminobacter carboxidus</name>
    <dbReference type="NCBI Taxonomy" id="376165"/>
    <lineage>
        <taxon>Bacteria</taxon>
        <taxon>Pseudomonadati</taxon>
        <taxon>Pseudomonadota</taxon>
        <taxon>Alphaproteobacteria</taxon>
        <taxon>Hyphomicrobiales</taxon>
        <taxon>Phyllobacteriaceae</taxon>
        <taxon>Aminobacter</taxon>
    </lineage>
</organism>
<name>A0ABR9GR98_9HYPH</name>